<dbReference type="PANTHER" id="PTHR46268">
    <property type="entry name" value="STRESS RESPONSE PROTEIN NHAX"/>
    <property type="match status" value="1"/>
</dbReference>
<comment type="similarity">
    <text evidence="1">Belongs to the universal stress protein A family.</text>
</comment>
<dbReference type="EMBL" id="WWCX01000087">
    <property type="protein sequence ID" value="MYM97768.1"/>
    <property type="molecule type" value="Genomic_DNA"/>
</dbReference>
<protein>
    <submittedName>
        <fullName evidence="3">Universal stress protein</fullName>
    </submittedName>
</protein>
<gene>
    <name evidence="3" type="ORF">GTP90_28350</name>
</gene>
<sequence length="279" mass="29786">MCYKTILVQADAADATSSCATLAAQIAITEQAHLVGVSMSGVDQMIYQCNTAAPGVVVLPADLTTLTTRADASLAAFAKRVEHLGVGSFETRRIDGLPDLELLMQARYADLLVLRQAGAPEQTPYMPDSALQYVILHCGMPVLVVPYAGGPGEMGRHPLLAWNGSPEAARAIHAALPLLKRARQVTLAVFNGEETWGAHGELPGADMATFLARHGVQVEVVQRQTREPVGEALLSLASDIQADLLVMGCYGHSRLREIILGGATRDIMRSMTLPVLMAH</sequence>
<dbReference type="CDD" id="cd00293">
    <property type="entry name" value="USP-like"/>
    <property type="match status" value="1"/>
</dbReference>
<dbReference type="Proteomes" id="UP000447355">
    <property type="component" value="Unassembled WGS sequence"/>
</dbReference>
<dbReference type="Gene3D" id="3.40.50.12370">
    <property type="match status" value="1"/>
</dbReference>
<dbReference type="RefSeq" id="WP_161086649.1">
    <property type="nucleotide sequence ID" value="NZ_WWCX01000087.1"/>
</dbReference>
<dbReference type="AlphaFoldDB" id="A0A845GWW7"/>
<evidence type="ECO:0000259" key="2">
    <source>
        <dbReference type="Pfam" id="PF00582"/>
    </source>
</evidence>
<evidence type="ECO:0000313" key="3">
    <source>
        <dbReference type="EMBL" id="MYM97768.1"/>
    </source>
</evidence>
<reference evidence="3" key="1">
    <citation type="submission" date="2019-12" db="EMBL/GenBank/DDBJ databases">
        <title>Novel species isolated from a subtropical stream in China.</title>
        <authorList>
            <person name="Lu H."/>
        </authorList>
    </citation>
    <scope>NUCLEOTIDE SEQUENCE [LARGE SCALE GENOMIC DNA]</scope>
    <source>
        <strain evidence="3">FT81W</strain>
    </source>
</reference>
<organism evidence="3 4">
    <name type="scientific">Duganella vulcania</name>
    <dbReference type="NCBI Taxonomy" id="2692166"/>
    <lineage>
        <taxon>Bacteria</taxon>
        <taxon>Pseudomonadati</taxon>
        <taxon>Pseudomonadota</taxon>
        <taxon>Betaproteobacteria</taxon>
        <taxon>Burkholderiales</taxon>
        <taxon>Oxalobacteraceae</taxon>
        <taxon>Telluria group</taxon>
        <taxon>Duganella</taxon>
    </lineage>
</organism>
<dbReference type="PANTHER" id="PTHR46268:SF15">
    <property type="entry name" value="UNIVERSAL STRESS PROTEIN HP_0031"/>
    <property type="match status" value="1"/>
</dbReference>
<dbReference type="PRINTS" id="PR01438">
    <property type="entry name" value="UNVRSLSTRESS"/>
</dbReference>
<evidence type="ECO:0000313" key="4">
    <source>
        <dbReference type="Proteomes" id="UP000447355"/>
    </source>
</evidence>
<accession>A0A845GWW7</accession>
<comment type="caution">
    <text evidence="3">The sequence shown here is derived from an EMBL/GenBank/DDBJ whole genome shotgun (WGS) entry which is preliminary data.</text>
</comment>
<dbReference type="InterPro" id="IPR006015">
    <property type="entry name" value="Universal_stress_UspA"/>
</dbReference>
<proteinExistence type="inferred from homology"/>
<dbReference type="SUPFAM" id="SSF52402">
    <property type="entry name" value="Adenine nucleotide alpha hydrolases-like"/>
    <property type="match status" value="2"/>
</dbReference>
<name>A0A845GWW7_9BURK</name>
<feature type="domain" description="UspA" evidence="2">
    <location>
        <begin position="160"/>
        <end position="278"/>
    </location>
</feature>
<dbReference type="InterPro" id="IPR006016">
    <property type="entry name" value="UspA"/>
</dbReference>
<evidence type="ECO:0000256" key="1">
    <source>
        <dbReference type="ARBA" id="ARBA00008791"/>
    </source>
</evidence>
<dbReference type="Pfam" id="PF00582">
    <property type="entry name" value="Usp"/>
    <property type="match status" value="1"/>
</dbReference>